<dbReference type="InterPro" id="IPR005361">
    <property type="entry name" value="UPF0158"/>
</dbReference>
<comment type="caution">
    <text evidence="1">The sequence shown here is derived from an EMBL/GenBank/DDBJ whole genome shotgun (WGS) entry which is preliminary data.</text>
</comment>
<protein>
    <submittedName>
        <fullName evidence="1">Uncharacterized protein</fullName>
    </submittedName>
</protein>
<evidence type="ECO:0000313" key="2">
    <source>
        <dbReference type="Proteomes" id="UP001224122"/>
    </source>
</evidence>
<dbReference type="Proteomes" id="UP001224122">
    <property type="component" value="Unassembled WGS sequence"/>
</dbReference>
<reference evidence="1 2" key="1">
    <citation type="submission" date="2023-07" db="EMBL/GenBank/DDBJ databases">
        <title>Genomic Encyclopedia of Type Strains, Phase IV (KMG-IV): sequencing the most valuable type-strain genomes for metagenomic binning, comparative biology and taxonomic classification.</title>
        <authorList>
            <person name="Goeker M."/>
        </authorList>
    </citation>
    <scope>NUCLEOTIDE SEQUENCE [LARGE SCALE GENOMIC DNA]</scope>
    <source>
        <strain evidence="1 2">DSM 27594</strain>
    </source>
</reference>
<sequence length="150" mass="18055">MEIQFDESRTFLNVEMGEIISVTSDELRAAEDDEPFDHLPEWQQEDRKVAIDVFENFENYIELPTKYDVNEYEIMEEFCLSISVQGKQDALLKAIKGKGASRRFKDKIIEFEIENQWYSFRNEKFKEIAIEWCQDNNLIYVWVILFNLRY</sequence>
<organism evidence="1 2">
    <name type="scientific">Neobacillus ginsengisoli</name>
    <dbReference type="NCBI Taxonomy" id="904295"/>
    <lineage>
        <taxon>Bacteria</taxon>
        <taxon>Bacillati</taxon>
        <taxon>Bacillota</taxon>
        <taxon>Bacilli</taxon>
        <taxon>Bacillales</taxon>
        <taxon>Bacillaceae</taxon>
        <taxon>Neobacillus</taxon>
    </lineage>
</organism>
<dbReference type="RefSeq" id="WP_307414313.1">
    <property type="nucleotide sequence ID" value="NZ_JAUSTW010000024.1"/>
</dbReference>
<name>A0ABT9Y571_9BACI</name>
<dbReference type="EMBL" id="JAUSTW010000024">
    <property type="protein sequence ID" value="MDQ0202289.1"/>
    <property type="molecule type" value="Genomic_DNA"/>
</dbReference>
<proteinExistence type="predicted"/>
<accession>A0ABT9Y571</accession>
<dbReference type="Pfam" id="PF03682">
    <property type="entry name" value="UPF0158"/>
    <property type="match status" value="1"/>
</dbReference>
<gene>
    <name evidence="1" type="ORF">J2S10_005526</name>
</gene>
<evidence type="ECO:0000313" key="1">
    <source>
        <dbReference type="EMBL" id="MDQ0202289.1"/>
    </source>
</evidence>
<keyword evidence="2" id="KW-1185">Reference proteome</keyword>